<dbReference type="Proteomes" id="UP001595957">
    <property type="component" value="Unassembled WGS sequence"/>
</dbReference>
<organism evidence="1 2">
    <name type="scientific">Sphingobium tyrosinilyticum</name>
    <dbReference type="NCBI Taxonomy" id="2715436"/>
    <lineage>
        <taxon>Bacteria</taxon>
        <taxon>Pseudomonadati</taxon>
        <taxon>Pseudomonadota</taxon>
        <taxon>Alphaproteobacteria</taxon>
        <taxon>Sphingomonadales</taxon>
        <taxon>Sphingomonadaceae</taxon>
        <taxon>Sphingobium</taxon>
    </lineage>
</organism>
<accession>A0ABV9F2D9</accession>
<evidence type="ECO:0000313" key="2">
    <source>
        <dbReference type="Proteomes" id="UP001595957"/>
    </source>
</evidence>
<sequence>MAEAQAIWEAPVVKGWREAESIDVHGTMNDGIFRPDAIAITEFHGVTAPALVPLGENILGLAQPRPFGVEERVVIRKDGGQVVMDCKPGRSPAGLILRWPDFRLPTSYQGQWLLKGHNDGKIAVTPVKAGQDAPAVPAGYWKGEALSLAFTEHEDQALVLACPVEGASALLQSVTLAPAESSTSVLARGTWIWREEDWRPDPEDFAGAAAAAGFTELAVQVPAKADAAFARLIGALEQRGVELRLLDGDPSMATPDGLKRAVARISHLRSWKVRHGAPQGLMLELDIEPYGLSGFAADPERGWRGWAVAVQALAAAWGGPVAVDVPWWMQKSPAGAAAVRAASSAIREFVVMAYRTDPHLILDAAEPWFGHGKAVQVAVETGSVAPEVTQTYRRASRGTLRLNDSSVALFPAAQDVEPGEAVYALQAQTITDPARVSFHGVEDRAAEVERQLSPILRGWSNFRGFRLHGWQLKVAG</sequence>
<reference evidence="2" key="1">
    <citation type="journal article" date="2019" name="Int. J. Syst. Evol. Microbiol.">
        <title>The Global Catalogue of Microorganisms (GCM) 10K type strain sequencing project: providing services to taxonomists for standard genome sequencing and annotation.</title>
        <authorList>
            <consortium name="The Broad Institute Genomics Platform"/>
            <consortium name="The Broad Institute Genome Sequencing Center for Infectious Disease"/>
            <person name="Wu L."/>
            <person name="Ma J."/>
        </authorList>
    </citation>
    <scope>NUCLEOTIDE SEQUENCE [LARGE SCALE GENOMIC DNA]</scope>
    <source>
        <strain evidence="2">NBRC 103632</strain>
    </source>
</reference>
<evidence type="ECO:0000313" key="1">
    <source>
        <dbReference type="EMBL" id="MFC4596087.1"/>
    </source>
</evidence>
<gene>
    <name evidence="1" type="ORF">ACFO3E_18210</name>
</gene>
<name>A0ABV9F2D9_9SPHN</name>
<protein>
    <recommendedName>
        <fullName evidence="3">Phage tail protein</fullName>
    </recommendedName>
</protein>
<proteinExistence type="predicted"/>
<dbReference type="EMBL" id="JBHSFZ010000064">
    <property type="protein sequence ID" value="MFC4596087.1"/>
    <property type="molecule type" value="Genomic_DNA"/>
</dbReference>
<evidence type="ECO:0008006" key="3">
    <source>
        <dbReference type="Google" id="ProtNLM"/>
    </source>
</evidence>
<comment type="caution">
    <text evidence="1">The sequence shown here is derived from an EMBL/GenBank/DDBJ whole genome shotgun (WGS) entry which is preliminary data.</text>
</comment>
<keyword evidence="2" id="KW-1185">Reference proteome</keyword>
<dbReference type="RefSeq" id="WP_380806894.1">
    <property type="nucleotide sequence ID" value="NZ_JBHSFZ010000064.1"/>
</dbReference>